<sequence length="38" mass="4500">MIALSDPNYLTPEQYLEIETKNTIKHEYINSEIYVNLV</sequence>
<evidence type="ECO:0000313" key="1">
    <source>
        <dbReference type="EMBL" id="VXD13820.1"/>
    </source>
</evidence>
<protein>
    <submittedName>
        <fullName evidence="1">Uncharacterized protein</fullName>
    </submittedName>
</protein>
<gene>
    <name evidence="1" type="ORF">PL9631_1070004</name>
</gene>
<keyword evidence="2" id="KW-1185">Reference proteome</keyword>
<dbReference type="AlphaFoldDB" id="A0A7Z9DYR1"/>
<proteinExistence type="predicted"/>
<comment type="caution">
    <text evidence="1">The sequence shown here is derived from an EMBL/GenBank/DDBJ whole genome shotgun (WGS) entry which is preliminary data.</text>
</comment>
<dbReference type="Proteomes" id="UP000182190">
    <property type="component" value="Unassembled WGS sequence"/>
</dbReference>
<evidence type="ECO:0000313" key="2">
    <source>
        <dbReference type="Proteomes" id="UP000182190"/>
    </source>
</evidence>
<reference evidence="1" key="1">
    <citation type="submission" date="2019-10" db="EMBL/GenBank/DDBJ databases">
        <authorList>
            <consortium name="Genoscope - CEA"/>
            <person name="William W."/>
        </authorList>
    </citation>
    <scope>NUCLEOTIDE SEQUENCE [LARGE SCALE GENOMIC DNA]</scope>
    <source>
        <strain evidence="1">BBR_PRJEB10994</strain>
    </source>
</reference>
<name>A0A7Z9DYR1_9CYAN</name>
<accession>A0A7Z9DYR1</accession>
<organism evidence="1 2">
    <name type="scientific">Planktothrix paucivesiculata PCC 9631</name>
    <dbReference type="NCBI Taxonomy" id="671071"/>
    <lineage>
        <taxon>Bacteria</taxon>
        <taxon>Bacillati</taxon>
        <taxon>Cyanobacteriota</taxon>
        <taxon>Cyanophyceae</taxon>
        <taxon>Oscillatoriophycideae</taxon>
        <taxon>Oscillatoriales</taxon>
        <taxon>Microcoleaceae</taxon>
        <taxon>Planktothrix</taxon>
    </lineage>
</organism>
<dbReference type="EMBL" id="CZCS02000010">
    <property type="protein sequence ID" value="VXD13820.1"/>
    <property type="molecule type" value="Genomic_DNA"/>
</dbReference>